<gene>
    <name evidence="2" type="ORF">MNOR_LOCUS17980</name>
</gene>
<organism evidence="2 3">
    <name type="scientific">Meganyctiphanes norvegica</name>
    <name type="common">Northern krill</name>
    <name type="synonym">Thysanopoda norvegica</name>
    <dbReference type="NCBI Taxonomy" id="48144"/>
    <lineage>
        <taxon>Eukaryota</taxon>
        <taxon>Metazoa</taxon>
        <taxon>Ecdysozoa</taxon>
        <taxon>Arthropoda</taxon>
        <taxon>Crustacea</taxon>
        <taxon>Multicrustacea</taxon>
        <taxon>Malacostraca</taxon>
        <taxon>Eumalacostraca</taxon>
        <taxon>Eucarida</taxon>
        <taxon>Euphausiacea</taxon>
        <taxon>Euphausiidae</taxon>
        <taxon>Meganyctiphanes</taxon>
    </lineage>
</organism>
<proteinExistence type="predicted"/>
<dbReference type="Proteomes" id="UP001497623">
    <property type="component" value="Unassembled WGS sequence"/>
</dbReference>
<accession>A0AAV2R1A6</accession>
<protein>
    <submittedName>
        <fullName evidence="2">Uncharacterized protein</fullName>
    </submittedName>
</protein>
<feature type="coiled-coil region" evidence="1">
    <location>
        <begin position="109"/>
        <end position="150"/>
    </location>
</feature>
<comment type="caution">
    <text evidence="2">The sequence shown here is derived from an EMBL/GenBank/DDBJ whole genome shotgun (WGS) entry which is preliminary data.</text>
</comment>
<dbReference type="AlphaFoldDB" id="A0AAV2R1A6"/>
<sequence length="154" mass="17581">MIGAAIILWSGNNSLRAAIEDQRIKQRLQNLSECKSGLYDLTEETQSLHSSMEQCQVDVIGNSKDIRALAFIKGMIRNKDIAIRDFESDEIKTQVENTKFAIHEKQNYADELLNKLNILTSELKDAQYNVDSTKMELLKFQEEIKTVKKNPDSS</sequence>
<evidence type="ECO:0000313" key="2">
    <source>
        <dbReference type="EMBL" id="CAL4105067.1"/>
    </source>
</evidence>
<keyword evidence="3" id="KW-1185">Reference proteome</keyword>
<evidence type="ECO:0000313" key="3">
    <source>
        <dbReference type="Proteomes" id="UP001497623"/>
    </source>
</evidence>
<evidence type="ECO:0000256" key="1">
    <source>
        <dbReference type="SAM" id="Coils"/>
    </source>
</evidence>
<keyword evidence="1" id="KW-0175">Coiled coil</keyword>
<name>A0AAV2R1A6_MEGNR</name>
<reference evidence="2 3" key="1">
    <citation type="submission" date="2024-05" db="EMBL/GenBank/DDBJ databases">
        <authorList>
            <person name="Wallberg A."/>
        </authorList>
    </citation>
    <scope>NUCLEOTIDE SEQUENCE [LARGE SCALE GENOMIC DNA]</scope>
</reference>
<dbReference type="EMBL" id="CAXKWB010012645">
    <property type="protein sequence ID" value="CAL4105067.1"/>
    <property type="molecule type" value="Genomic_DNA"/>
</dbReference>